<evidence type="ECO:0000313" key="2">
    <source>
        <dbReference type="EMBL" id="KAH7241732.1"/>
    </source>
</evidence>
<dbReference type="AlphaFoldDB" id="A0A8K0RTY0"/>
<evidence type="ECO:0000313" key="3">
    <source>
        <dbReference type="Proteomes" id="UP000813427"/>
    </source>
</evidence>
<comment type="caution">
    <text evidence="2">The sequence shown here is derived from an EMBL/GenBank/DDBJ whole genome shotgun (WGS) entry which is preliminary data.</text>
</comment>
<reference evidence="2" key="1">
    <citation type="journal article" date="2021" name="Nat. Commun.">
        <title>Genetic determinants of endophytism in the Arabidopsis root mycobiome.</title>
        <authorList>
            <person name="Mesny F."/>
            <person name="Miyauchi S."/>
            <person name="Thiergart T."/>
            <person name="Pickel B."/>
            <person name="Atanasova L."/>
            <person name="Karlsson M."/>
            <person name="Huettel B."/>
            <person name="Barry K.W."/>
            <person name="Haridas S."/>
            <person name="Chen C."/>
            <person name="Bauer D."/>
            <person name="Andreopoulos W."/>
            <person name="Pangilinan J."/>
            <person name="LaButti K."/>
            <person name="Riley R."/>
            <person name="Lipzen A."/>
            <person name="Clum A."/>
            <person name="Drula E."/>
            <person name="Henrissat B."/>
            <person name="Kohler A."/>
            <person name="Grigoriev I.V."/>
            <person name="Martin F.M."/>
            <person name="Hacquard S."/>
        </authorList>
    </citation>
    <scope>NUCLEOTIDE SEQUENCE</scope>
    <source>
        <strain evidence="2">MPI-SDFR-AT-0068</strain>
    </source>
</reference>
<feature type="coiled-coil region" evidence="1">
    <location>
        <begin position="21"/>
        <end position="84"/>
    </location>
</feature>
<dbReference type="OrthoDB" id="4159781at2759"/>
<dbReference type="Proteomes" id="UP000813427">
    <property type="component" value="Unassembled WGS sequence"/>
</dbReference>
<protein>
    <submittedName>
        <fullName evidence="2">Uncharacterized protein</fullName>
    </submittedName>
</protein>
<gene>
    <name evidence="2" type="ORF">BKA59DRAFT_556723</name>
</gene>
<dbReference type="EMBL" id="JAGPXF010000005">
    <property type="protein sequence ID" value="KAH7241732.1"/>
    <property type="molecule type" value="Genomic_DNA"/>
</dbReference>
<sequence>MMSYTRTLSPSPDVEPGQDRVKILEEELRLAKEKILQMTADTETQLTTIKDGFEKQSAKQAQELAEAKSECDDFKYKVEVLKELLDGLENLTEEINFNTIHRTLQRAIQQHKVLAHFAKSFRETVDDAEPTGETSTRMDLKRKMEIDLYEPNKKMRHSIDIDLSQLSRQSAAEYTRMVNTDVFRLAGRAGLISPFHFDVKKDGIVSLTDIALRKVNIAEKAAELSTQLRNILHEFNLWDQGHRSVKPLRDGLSEEKIMSPGNMYECLTEVMLAVKEDLSAFDNALKAVEHYDRYYATHELLVSLSKHGRKLYVDYKTGRFSGESIIKWGRMTDFYEPRREVLSYFGKLSAGYHRLIGFREVIEREAQITDHLVAPEDNNNPDNMLEDMPIKLLQ</sequence>
<evidence type="ECO:0000256" key="1">
    <source>
        <dbReference type="SAM" id="Coils"/>
    </source>
</evidence>
<proteinExistence type="predicted"/>
<name>A0A8K0RTY0_9HYPO</name>
<organism evidence="2 3">
    <name type="scientific">Fusarium tricinctum</name>
    <dbReference type="NCBI Taxonomy" id="61284"/>
    <lineage>
        <taxon>Eukaryota</taxon>
        <taxon>Fungi</taxon>
        <taxon>Dikarya</taxon>
        <taxon>Ascomycota</taxon>
        <taxon>Pezizomycotina</taxon>
        <taxon>Sordariomycetes</taxon>
        <taxon>Hypocreomycetidae</taxon>
        <taxon>Hypocreales</taxon>
        <taxon>Nectriaceae</taxon>
        <taxon>Fusarium</taxon>
        <taxon>Fusarium tricinctum species complex</taxon>
    </lineage>
</organism>
<accession>A0A8K0RTY0</accession>
<keyword evidence="3" id="KW-1185">Reference proteome</keyword>
<keyword evidence="1" id="KW-0175">Coiled coil</keyword>